<feature type="transmembrane region" description="Helical" evidence="1">
    <location>
        <begin position="15"/>
        <end position="40"/>
    </location>
</feature>
<sequence>MCLPFSVEYINRDSYIYIFFNSIEHFDPFLLIIFVVPCILKIIDLRFPHASINDYLELSSFLELLFQTLFDPHSDHGLIAETFPAGQAFKIRQGFFVNTH</sequence>
<evidence type="ECO:0000313" key="3">
    <source>
        <dbReference type="Proteomes" id="UP000580051"/>
    </source>
</evidence>
<gene>
    <name evidence="2" type="ORF">HKBW3S06_00153</name>
</gene>
<comment type="caution">
    <text evidence="2">The sequence shown here is derived from an EMBL/GenBank/DDBJ whole genome shotgun (WGS) entry which is preliminary data.</text>
</comment>
<reference evidence="2 3" key="1">
    <citation type="journal article" date="2020" name="Front. Microbiol.">
        <title>Single-cell genomics of novel Actinobacteria with the Wood-Ljungdahl pathway discovered in a serpentinizing system.</title>
        <authorList>
            <person name="Merino N."/>
            <person name="Kawai M."/>
            <person name="Boyd E.S."/>
            <person name="Colman D.R."/>
            <person name="McGlynn S.E."/>
            <person name="Nealson K.H."/>
            <person name="Kurokawa K."/>
            <person name="Hongoh Y."/>
        </authorList>
    </citation>
    <scope>NUCLEOTIDE SEQUENCE [LARGE SCALE GENOMIC DNA]</scope>
    <source>
        <strain evidence="2 3">S06</strain>
    </source>
</reference>
<evidence type="ECO:0000313" key="2">
    <source>
        <dbReference type="EMBL" id="GFP20926.1"/>
    </source>
</evidence>
<evidence type="ECO:0000256" key="1">
    <source>
        <dbReference type="SAM" id="Phobius"/>
    </source>
</evidence>
<accession>A0A6V8NR89</accession>
<keyword evidence="1" id="KW-0472">Membrane</keyword>
<dbReference type="AlphaFoldDB" id="A0A6V8NR89"/>
<proteinExistence type="predicted"/>
<keyword evidence="1" id="KW-1133">Transmembrane helix</keyword>
<protein>
    <submittedName>
        <fullName evidence="2">Uncharacterized protein</fullName>
    </submittedName>
</protein>
<keyword evidence="1" id="KW-0812">Transmembrane</keyword>
<name>A0A6V8NR89_9ACTN</name>
<organism evidence="2 3">
    <name type="scientific">Candidatus Hakubella thermalkaliphila</name>
    <dbReference type="NCBI Taxonomy" id="2754717"/>
    <lineage>
        <taxon>Bacteria</taxon>
        <taxon>Bacillati</taxon>
        <taxon>Actinomycetota</taxon>
        <taxon>Actinomycetota incertae sedis</taxon>
        <taxon>Candidatus Hakubellales</taxon>
        <taxon>Candidatus Hakubellaceae</taxon>
        <taxon>Candidatus Hakubella</taxon>
    </lineage>
</organism>
<dbReference type="Proteomes" id="UP000580051">
    <property type="component" value="Unassembled WGS sequence"/>
</dbReference>
<dbReference type="EMBL" id="BLRV01000008">
    <property type="protein sequence ID" value="GFP20926.1"/>
    <property type="molecule type" value="Genomic_DNA"/>
</dbReference>